<comment type="caution">
    <text evidence="3">The sequence shown here is derived from an EMBL/GenBank/DDBJ whole genome shotgun (WGS) entry which is preliminary data.</text>
</comment>
<dbReference type="PANTHER" id="PTHR45947">
    <property type="entry name" value="SULFOQUINOVOSYL TRANSFERASE SQD2"/>
    <property type="match status" value="1"/>
</dbReference>
<dbReference type="OrthoDB" id="443318at2759"/>
<dbReference type="PANTHER" id="PTHR45947:SF3">
    <property type="entry name" value="SULFOQUINOVOSYL TRANSFERASE SQD2"/>
    <property type="match status" value="1"/>
</dbReference>
<dbReference type="InterPro" id="IPR050194">
    <property type="entry name" value="Glycosyltransferase_grp1"/>
</dbReference>
<evidence type="ECO:0000259" key="2">
    <source>
        <dbReference type="Pfam" id="PF00534"/>
    </source>
</evidence>
<evidence type="ECO:0000313" key="3">
    <source>
        <dbReference type="EMBL" id="CAE8635778.1"/>
    </source>
</evidence>
<name>A0A813HDS8_POLGL</name>
<dbReference type="Gene3D" id="3.40.50.2000">
    <property type="entry name" value="Glycogen Phosphorylase B"/>
    <property type="match status" value="2"/>
</dbReference>
<keyword evidence="4" id="KW-1185">Reference proteome</keyword>
<feature type="domain" description="Glycosyl transferase family 1" evidence="2">
    <location>
        <begin position="233"/>
        <end position="372"/>
    </location>
</feature>
<evidence type="ECO:0000256" key="1">
    <source>
        <dbReference type="ARBA" id="ARBA00022676"/>
    </source>
</evidence>
<dbReference type="GO" id="GO:0016757">
    <property type="term" value="F:glycosyltransferase activity"/>
    <property type="evidence" value="ECO:0007669"/>
    <property type="project" value="UniProtKB-KW"/>
</dbReference>
<dbReference type="SUPFAM" id="SSF53756">
    <property type="entry name" value="UDP-Glycosyltransferase/glycogen phosphorylase"/>
    <property type="match status" value="1"/>
</dbReference>
<protein>
    <recommendedName>
        <fullName evidence="2">Glycosyl transferase family 1 domain-containing protein</fullName>
    </recommendedName>
</protein>
<accession>A0A813HDS8</accession>
<organism evidence="3 4">
    <name type="scientific">Polarella glacialis</name>
    <name type="common">Dinoflagellate</name>
    <dbReference type="NCBI Taxonomy" id="89957"/>
    <lineage>
        <taxon>Eukaryota</taxon>
        <taxon>Sar</taxon>
        <taxon>Alveolata</taxon>
        <taxon>Dinophyceae</taxon>
        <taxon>Suessiales</taxon>
        <taxon>Suessiaceae</taxon>
        <taxon>Polarella</taxon>
    </lineage>
</organism>
<sequence length="438" mass="47760">MGSGISAGLAACGDSELHEAFAGLDQENKKKLLAAMTDVGTSKVGPLNILLHEDVTMKGGAQIWLANCGERLKAVGHTITFLLPEGSEIIADCEAYGATVVQYSHEKSSADPESCREAFTELLKPAQVCVTLVRQKRDKYQNVRFIGSCIQEAGLKTFLIAKTGTPDPTYEAEFYGGPLLKTSPPQCCTITIAEYTRQFIMDNFKIDGKFIQTIYNGTDTARFKRTPEMAVEAKKRYPIPDGKFVVGSIGRFVPVKGQKVLLKAARKCIDSGKVPNIHILMVGEGELKGEIMQMIETLKLEEHVSVHEFTKEPFFVFERCNVVAMPSFLEGLPNVLLEALAMETPCIASRIMGCPEVVVDGETGFCFDAGDLKDESTWDAMAEGCADAIAKIAALDDAGRAKMAENGKKLVFELHDKVKTFQKILDVIQEKAAEAAAK</sequence>
<dbReference type="CDD" id="cd03801">
    <property type="entry name" value="GT4_PimA-like"/>
    <property type="match status" value="1"/>
</dbReference>
<dbReference type="EMBL" id="CAJNNV010031347">
    <property type="protein sequence ID" value="CAE8635778.1"/>
    <property type="molecule type" value="Genomic_DNA"/>
</dbReference>
<dbReference type="InterPro" id="IPR001296">
    <property type="entry name" value="Glyco_trans_1"/>
</dbReference>
<evidence type="ECO:0000313" key="4">
    <source>
        <dbReference type="Proteomes" id="UP000654075"/>
    </source>
</evidence>
<reference evidence="3" key="1">
    <citation type="submission" date="2021-02" db="EMBL/GenBank/DDBJ databases">
        <authorList>
            <person name="Dougan E. K."/>
            <person name="Rhodes N."/>
            <person name="Thang M."/>
            <person name="Chan C."/>
        </authorList>
    </citation>
    <scope>NUCLEOTIDE SEQUENCE</scope>
</reference>
<dbReference type="AlphaFoldDB" id="A0A813HDS8"/>
<gene>
    <name evidence="3" type="ORF">PGLA1383_LOCUS51344</name>
</gene>
<dbReference type="Pfam" id="PF00534">
    <property type="entry name" value="Glycos_transf_1"/>
    <property type="match status" value="1"/>
</dbReference>
<proteinExistence type="predicted"/>
<keyword evidence="1" id="KW-0808">Transferase</keyword>
<dbReference type="Proteomes" id="UP000654075">
    <property type="component" value="Unassembled WGS sequence"/>
</dbReference>
<dbReference type="OMA" id="ESTWDAM"/>
<keyword evidence="1" id="KW-0328">Glycosyltransferase</keyword>